<keyword evidence="8" id="KW-1185">Reference proteome</keyword>
<comment type="subunit">
    <text evidence="6">This enzyme consists of two polypeptide chains, which are synthesized in precursor form from a single polypeptide.</text>
</comment>
<accession>A0A5E4VUY6</accession>
<dbReference type="NCBIfam" id="TIGR00066">
    <property type="entry name" value="g_glut_trans"/>
    <property type="match status" value="1"/>
</dbReference>
<evidence type="ECO:0000256" key="2">
    <source>
        <dbReference type="ARBA" id="ARBA00001089"/>
    </source>
</evidence>
<keyword evidence="6 7" id="KW-0808">Transferase</keyword>
<sequence>MRNTRPVCMAERGMVASAHYLASSAALDILKAGGHAVDAAICAASTLGVVAPQMVGIGGDAFWLIYDARSKTLSALNGSGQCGREITRECFADEGVIPQRGPRSAITVPGAVDSWRLAHARFGRLPMAQLLEPSIHYARAGVPVSGDLAQWIQDDIAHLAADPGAASVFLDGGRAWQTGDRLLQPALAQTLENIAQRGPRHFYDDAARSIVHYLRDRAGLLSHADFQQYQACWVDPISTRYRGYDVFQLPPPSQGMAGLMILNFLSGVRLSRDDADGAKYYHSFIQAVKWAFGYRDRYLTDPAFASIPLSRLLDRALAAQERDRWLGDARLTHQSRPSGSDTTFISVADAEGNAVGLVQSLYYDFGACVVDPGTGVLLQNRGSFFSLDPAHPNVIAPGKQSASTLMSGMVFKDGAPYMVYGTQGGEVQPQTQTSLITRVLDFGMDVQTAIEAPRLLYGRSWGDSASKLLVESTAPGEAVTALRAMGHPVETVGWPHMRMGTAQAVRLRGAWSPFFEGGADPRGEGVALGY</sequence>
<dbReference type="InterPro" id="IPR000101">
    <property type="entry name" value="GGT_peptidase"/>
</dbReference>
<evidence type="ECO:0000313" key="8">
    <source>
        <dbReference type="Proteomes" id="UP000414233"/>
    </source>
</evidence>
<gene>
    <name evidence="7" type="ORF">PTE30175_02745</name>
</gene>
<dbReference type="EMBL" id="CABPRZ010000010">
    <property type="protein sequence ID" value="VVE14860.1"/>
    <property type="molecule type" value="Genomic_DNA"/>
</dbReference>
<keyword evidence="6" id="KW-0012">Acyltransferase</keyword>
<dbReference type="OrthoDB" id="5297205at2"/>
<proteinExistence type="inferred from homology"/>
<evidence type="ECO:0000256" key="6">
    <source>
        <dbReference type="RuleBase" id="RU368036"/>
    </source>
</evidence>
<dbReference type="RefSeq" id="WP_150697600.1">
    <property type="nucleotide sequence ID" value="NZ_CABPRZ010000010.1"/>
</dbReference>
<dbReference type="SUPFAM" id="SSF56235">
    <property type="entry name" value="N-terminal nucleophile aminohydrolases (Ntn hydrolases)"/>
    <property type="match status" value="1"/>
</dbReference>
<dbReference type="InterPro" id="IPR043137">
    <property type="entry name" value="GGT_ssub_C"/>
</dbReference>
<evidence type="ECO:0000256" key="4">
    <source>
        <dbReference type="PIRSR" id="PIRSR600101-1"/>
    </source>
</evidence>
<evidence type="ECO:0000313" key="7">
    <source>
        <dbReference type="EMBL" id="VVE14860.1"/>
    </source>
</evidence>
<dbReference type="UniPathway" id="UPA00204"/>
<name>A0A5E4VUY6_9BURK</name>
<keyword evidence="6" id="KW-0378">Hydrolase</keyword>
<evidence type="ECO:0000256" key="5">
    <source>
        <dbReference type="PIRSR" id="PIRSR600101-2"/>
    </source>
</evidence>
<comment type="PTM">
    <text evidence="6">Cleaved by autocatalysis into a large and a small subunit.</text>
</comment>
<dbReference type="GO" id="GO:0006750">
    <property type="term" value="P:glutathione biosynthetic process"/>
    <property type="evidence" value="ECO:0007669"/>
    <property type="project" value="UniProtKB-KW"/>
</dbReference>
<comment type="catalytic activity">
    <reaction evidence="3 6">
        <text>an N-terminal (5-L-glutamyl)-[peptide] + an alpha-amino acid = 5-L-glutamyl amino acid + an N-terminal L-alpha-aminoacyl-[peptide]</text>
        <dbReference type="Rhea" id="RHEA:23904"/>
        <dbReference type="Rhea" id="RHEA-COMP:9780"/>
        <dbReference type="Rhea" id="RHEA-COMP:9795"/>
        <dbReference type="ChEBI" id="CHEBI:77644"/>
        <dbReference type="ChEBI" id="CHEBI:78597"/>
        <dbReference type="ChEBI" id="CHEBI:78599"/>
        <dbReference type="ChEBI" id="CHEBI:78608"/>
        <dbReference type="EC" id="2.3.2.2"/>
    </reaction>
</comment>
<feature type="binding site" evidence="5">
    <location>
        <position position="425"/>
    </location>
    <ligand>
        <name>L-glutamate</name>
        <dbReference type="ChEBI" id="CHEBI:29985"/>
    </ligand>
</feature>
<dbReference type="Proteomes" id="UP000414233">
    <property type="component" value="Unassembled WGS sequence"/>
</dbReference>
<keyword evidence="6" id="KW-0865">Zymogen</keyword>
<dbReference type="Gene3D" id="3.60.20.40">
    <property type="match status" value="1"/>
</dbReference>
<reference evidence="7 8" key="1">
    <citation type="submission" date="2019-08" db="EMBL/GenBank/DDBJ databases">
        <authorList>
            <person name="Peeters C."/>
        </authorList>
    </citation>
    <scope>NUCLEOTIDE SEQUENCE [LARGE SCALE GENOMIC DNA]</scope>
    <source>
        <strain evidence="7 8">LMG 30175</strain>
    </source>
</reference>
<dbReference type="PANTHER" id="PTHR43881">
    <property type="entry name" value="GAMMA-GLUTAMYLTRANSPEPTIDASE (AFU_ORTHOLOGUE AFUA_4G13580)"/>
    <property type="match status" value="1"/>
</dbReference>
<dbReference type="AlphaFoldDB" id="A0A5E4VUY6"/>
<feature type="binding site" evidence="5">
    <location>
        <begin position="403"/>
        <end position="404"/>
    </location>
    <ligand>
        <name>L-glutamate</name>
        <dbReference type="ChEBI" id="CHEBI:29985"/>
    </ligand>
</feature>
<dbReference type="InterPro" id="IPR029055">
    <property type="entry name" value="Ntn_hydrolases_N"/>
</dbReference>
<dbReference type="PRINTS" id="PR01210">
    <property type="entry name" value="GGTRANSPTASE"/>
</dbReference>
<dbReference type="InterPro" id="IPR052896">
    <property type="entry name" value="GGT-like_enzyme"/>
</dbReference>
<comment type="catalytic activity">
    <reaction evidence="1 6">
        <text>an S-substituted glutathione + H2O = an S-substituted L-cysteinylglycine + L-glutamate</text>
        <dbReference type="Rhea" id="RHEA:59468"/>
        <dbReference type="ChEBI" id="CHEBI:15377"/>
        <dbReference type="ChEBI" id="CHEBI:29985"/>
        <dbReference type="ChEBI" id="CHEBI:90779"/>
        <dbReference type="ChEBI" id="CHEBI:143103"/>
        <dbReference type="EC" id="3.4.19.13"/>
    </reaction>
</comment>
<comment type="catalytic activity">
    <reaction evidence="2 6">
        <text>glutathione + H2O = L-cysteinylglycine + L-glutamate</text>
        <dbReference type="Rhea" id="RHEA:28807"/>
        <dbReference type="ChEBI" id="CHEBI:15377"/>
        <dbReference type="ChEBI" id="CHEBI:29985"/>
        <dbReference type="ChEBI" id="CHEBI:57925"/>
        <dbReference type="ChEBI" id="CHEBI:61694"/>
        <dbReference type="EC" id="3.4.19.13"/>
    </reaction>
</comment>
<comment type="pathway">
    <text evidence="6">Sulfur metabolism; glutathione metabolism.</text>
</comment>
<dbReference type="EC" id="3.4.19.13" evidence="6"/>
<dbReference type="GO" id="GO:0006751">
    <property type="term" value="P:glutathione catabolic process"/>
    <property type="evidence" value="ECO:0007669"/>
    <property type="project" value="UniProtKB-UniRule"/>
</dbReference>
<dbReference type="PANTHER" id="PTHR43881:SF1">
    <property type="entry name" value="GAMMA-GLUTAMYLTRANSPEPTIDASE (AFU_ORTHOLOGUE AFUA_4G13580)"/>
    <property type="match status" value="1"/>
</dbReference>
<dbReference type="Pfam" id="PF01019">
    <property type="entry name" value="G_glu_transpept"/>
    <property type="match status" value="1"/>
</dbReference>
<dbReference type="GO" id="GO:0103068">
    <property type="term" value="F:leukotriene C4 gamma-glutamyl transferase activity"/>
    <property type="evidence" value="ECO:0007669"/>
    <property type="project" value="UniProtKB-EC"/>
</dbReference>
<dbReference type="EC" id="2.3.2.2" evidence="6"/>
<evidence type="ECO:0000256" key="1">
    <source>
        <dbReference type="ARBA" id="ARBA00001049"/>
    </source>
</evidence>
<organism evidence="7 8">
    <name type="scientific">Pandoraea terrae</name>
    <dbReference type="NCBI Taxonomy" id="1537710"/>
    <lineage>
        <taxon>Bacteria</taxon>
        <taxon>Pseudomonadati</taxon>
        <taxon>Pseudomonadota</taxon>
        <taxon>Betaproteobacteria</taxon>
        <taxon>Burkholderiales</taxon>
        <taxon>Burkholderiaceae</taxon>
        <taxon>Pandoraea</taxon>
    </lineage>
</organism>
<feature type="active site" description="Nucleophile" evidence="4">
    <location>
        <position position="342"/>
    </location>
</feature>
<dbReference type="Gene3D" id="1.10.246.230">
    <property type="match status" value="1"/>
</dbReference>
<protein>
    <recommendedName>
        <fullName evidence="6">Glutathione hydrolase proenzyme</fullName>
        <ecNumber evidence="6">2.3.2.2</ecNumber>
        <ecNumber evidence="6">3.4.19.13</ecNumber>
    </recommendedName>
    <component>
        <recommendedName>
            <fullName evidence="6">Glutathione hydrolase large chain</fullName>
        </recommendedName>
    </component>
    <component>
        <recommendedName>
            <fullName evidence="6">Glutathione hydrolase small chain</fullName>
        </recommendedName>
    </component>
</protein>
<evidence type="ECO:0000256" key="3">
    <source>
        <dbReference type="ARBA" id="ARBA00047417"/>
    </source>
</evidence>
<comment type="similarity">
    <text evidence="6">Belongs to the gamma-glutamyltransferase family.</text>
</comment>
<dbReference type="GO" id="GO:0036374">
    <property type="term" value="F:glutathione hydrolase activity"/>
    <property type="evidence" value="ECO:0007669"/>
    <property type="project" value="UniProtKB-UniRule"/>
</dbReference>
<keyword evidence="6" id="KW-0317">Glutathione biosynthesis</keyword>